<feature type="compositionally biased region" description="Basic and acidic residues" evidence="1">
    <location>
        <begin position="33"/>
        <end position="52"/>
    </location>
</feature>
<dbReference type="Proteomes" id="UP000298030">
    <property type="component" value="Unassembled WGS sequence"/>
</dbReference>
<feature type="region of interest" description="Disordered" evidence="1">
    <location>
        <begin position="66"/>
        <end position="89"/>
    </location>
</feature>
<name>A0A4Y7SUU1_COPMI</name>
<organism evidence="2 3">
    <name type="scientific">Coprinellus micaceus</name>
    <name type="common">Glistening ink-cap mushroom</name>
    <name type="synonym">Coprinus micaceus</name>
    <dbReference type="NCBI Taxonomy" id="71717"/>
    <lineage>
        <taxon>Eukaryota</taxon>
        <taxon>Fungi</taxon>
        <taxon>Dikarya</taxon>
        <taxon>Basidiomycota</taxon>
        <taxon>Agaricomycotina</taxon>
        <taxon>Agaricomycetes</taxon>
        <taxon>Agaricomycetidae</taxon>
        <taxon>Agaricales</taxon>
        <taxon>Agaricineae</taxon>
        <taxon>Psathyrellaceae</taxon>
        <taxon>Coprinellus</taxon>
    </lineage>
</organism>
<keyword evidence="3" id="KW-1185">Reference proteome</keyword>
<sequence>MGWRGHRVTSSSGLLSAHCGRPGTTPWRVGVSSREEIDREHAPDNEEGRKNETPCSAIAAASTSFPDPCPAHTIEPLHRPTRPSSLRDSTSRLSALYITPVANELYNATDTRRESLPLCLPFGSSLPWPRTFSKANTLPSAPDQVLRYALPCNIYRKFAVPPPPRERKLLDQPNEACSATLGQRQGHPVNERPRTTYPSGFPAKQQACTSVTTPVPALPSTVHYTPLYPVLDDGLPAARVQGSQSSCMFGALCRRLGPVYRREPVFEGAKGRGAGSWMRGCGGRLYYTTER</sequence>
<accession>A0A4Y7SUU1</accession>
<comment type="caution">
    <text evidence="2">The sequence shown here is derived from an EMBL/GenBank/DDBJ whole genome shotgun (WGS) entry which is preliminary data.</text>
</comment>
<protein>
    <submittedName>
        <fullName evidence="2">Uncharacterized protein</fullName>
    </submittedName>
</protein>
<dbReference type="EMBL" id="QPFP01000055">
    <property type="protein sequence ID" value="TEB25630.1"/>
    <property type="molecule type" value="Genomic_DNA"/>
</dbReference>
<feature type="region of interest" description="Disordered" evidence="1">
    <location>
        <begin position="1"/>
        <end position="53"/>
    </location>
</feature>
<dbReference type="AlphaFoldDB" id="A0A4Y7SUU1"/>
<evidence type="ECO:0000313" key="2">
    <source>
        <dbReference type="EMBL" id="TEB25630.1"/>
    </source>
</evidence>
<evidence type="ECO:0000256" key="1">
    <source>
        <dbReference type="SAM" id="MobiDB-lite"/>
    </source>
</evidence>
<reference evidence="2 3" key="1">
    <citation type="journal article" date="2019" name="Nat. Ecol. Evol.">
        <title>Megaphylogeny resolves global patterns of mushroom evolution.</title>
        <authorList>
            <person name="Varga T."/>
            <person name="Krizsan K."/>
            <person name="Foldi C."/>
            <person name="Dima B."/>
            <person name="Sanchez-Garcia M."/>
            <person name="Sanchez-Ramirez S."/>
            <person name="Szollosi G.J."/>
            <person name="Szarkandi J.G."/>
            <person name="Papp V."/>
            <person name="Albert L."/>
            <person name="Andreopoulos W."/>
            <person name="Angelini C."/>
            <person name="Antonin V."/>
            <person name="Barry K.W."/>
            <person name="Bougher N.L."/>
            <person name="Buchanan P."/>
            <person name="Buyck B."/>
            <person name="Bense V."/>
            <person name="Catcheside P."/>
            <person name="Chovatia M."/>
            <person name="Cooper J."/>
            <person name="Damon W."/>
            <person name="Desjardin D."/>
            <person name="Finy P."/>
            <person name="Geml J."/>
            <person name="Haridas S."/>
            <person name="Hughes K."/>
            <person name="Justo A."/>
            <person name="Karasinski D."/>
            <person name="Kautmanova I."/>
            <person name="Kiss B."/>
            <person name="Kocsube S."/>
            <person name="Kotiranta H."/>
            <person name="LaButti K.M."/>
            <person name="Lechner B.E."/>
            <person name="Liimatainen K."/>
            <person name="Lipzen A."/>
            <person name="Lukacs Z."/>
            <person name="Mihaltcheva S."/>
            <person name="Morgado L.N."/>
            <person name="Niskanen T."/>
            <person name="Noordeloos M.E."/>
            <person name="Ohm R.A."/>
            <person name="Ortiz-Santana B."/>
            <person name="Ovrebo C."/>
            <person name="Racz N."/>
            <person name="Riley R."/>
            <person name="Savchenko A."/>
            <person name="Shiryaev A."/>
            <person name="Soop K."/>
            <person name="Spirin V."/>
            <person name="Szebenyi C."/>
            <person name="Tomsovsky M."/>
            <person name="Tulloss R.E."/>
            <person name="Uehling J."/>
            <person name="Grigoriev I.V."/>
            <person name="Vagvolgyi C."/>
            <person name="Papp T."/>
            <person name="Martin F.M."/>
            <person name="Miettinen O."/>
            <person name="Hibbett D.S."/>
            <person name="Nagy L.G."/>
        </authorList>
    </citation>
    <scope>NUCLEOTIDE SEQUENCE [LARGE SCALE GENOMIC DNA]</scope>
    <source>
        <strain evidence="2 3">FP101781</strain>
    </source>
</reference>
<proteinExistence type="predicted"/>
<evidence type="ECO:0000313" key="3">
    <source>
        <dbReference type="Proteomes" id="UP000298030"/>
    </source>
</evidence>
<gene>
    <name evidence="2" type="ORF">FA13DRAFT_1713866</name>
</gene>